<feature type="compositionally biased region" description="Basic and acidic residues" evidence="1">
    <location>
        <begin position="33"/>
        <end position="52"/>
    </location>
</feature>
<evidence type="ECO:0000313" key="2">
    <source>
        <dbReference type="EMBL" id="PJZ51335.1"/>
    </source>
</evidence>
<dbReference type="Proteomes" id="UP000232188">
    <property type="component" value="Unassembled WGS sequence"/>
</dbReference>
<keyword evidence="4" id="KW-1185">Reference proteome</keyword>
<proteinExistence type="predicted"/>
<organism evidence="2 5">
    <name type="scientific">Leptospira adleri</name>
    <dbReference type="NCBI Taxonomy" id="2023186"/>
    <lineage>
        <taxon>Bacteria</taxon>
        <taxon>Pseudomonadati</taxon>
        <taxon>Spirochaetota</taxon>
        <taxon>Spirochaetia</taxon>
        <taxon>Leptospirales</taxon>
        <taxon>Leptospiraceae</taxon>
        <taxon>Leptospira</taxon>
    </lineage>
</organism>
<evidence type="ECO:0000313" key="5">
    <source>
        <dbReference type="Proteomes" id="UP000232188"/>
    </source>
</evidence>
<gene>
    <name evidence="3" type="ORF">CH376_17700</name>
    <name evidence="2" type="ORF">CH380_20545</name>
</gene>
<reference evidence="4 5" key="1">
    <citation type="submission" date="2017-07" db="EMBL/GenBank/DDBJ databases">
        <title>Leptospira spp. isolated from tropical soils.</title>
        <authorList>
            <person name="Thibeaux R."/>
            <person name="Iraola G."/>
            <person name="Ferres I."/>
            <person name="Bierque E."/>
            <person name="Girault D."/>
            <person name="Soupe-Gilbert M.-E."/>
            <person name="Picardeau M."/>
            <person name="Goarant C."/>
        </authorList>
    </citation>
    <scope>NUCLEOTIDE SEQUENCE [LARGE SCALE GENOMIC DNA]</scope>
    <source>
        <strain evidence="2 5">FH2-B-C1</strain>
        <strain evidence="3 4">FH2-B-D1</strain>
    </source>
</reference>
<sequence length="108" mass="12886">MKILAKRETYPPLTEIHWSSYFDSKTKQGTRGRRQDSKKPNCESSHLKEKTISQKQKCPRRTPKLATTKFPWRKNYHEKKKKPSLSTASAPFQKCRKKSFKDKKKRKF</sequence>
<feature type="compositionally biased region" description="Basic residues" evidence="1">
    <location>
        <begin position="94"/>
        <end position="108"/>
    </location>
</feature>
<dbReference type="EMBL" id="NPDU01000057">
    <property type="protein sequence ID" value="PJZ60562.1"/>
    <property type="molecule type" value="Genomic_DNA"/>
</dbReference>
<dbReference type="AlphaFoldDB" id="A0A2M9YIH1"/>
<dbReference type="Proteomes" id="UP000232149">
    <property type="component" value="Unassembled WGS sequence"/>
</dbReference>
<protein>
    <submittedName>
        <fullName evidence="2">Uncharacterized protein</fullName>
    </submittedName>
</protein>
<evidence type="ECO:0000256" key="1">
    <source>
        <dbReference type="SAM" id="MobiDB-lite"/>
    </source>
</evidence>
<evidence type="ECO:0000313" key="3">
    <source>
        <dbReference type="EMBL" id="PJZ60562.1"/>
    </source>
</evidence>
<name>A0A2M9YIH1_9LEPT</name>
<comment type="caution">
    <text evidence="2">The sequence shown here is derived from an EMBL/GenBank/DDBJ whole genome shotgun (WGS) entry which is preliminary data.</text>
</comment>
<evidence type="ECO:0000313" key="4">
    <source>
        <dbReference type="Proteomes" id="UP000232149"/>
    </source>
</evidence>
<feature type="region of interest" description="Disordered" evidence="1">
    <location>
        <begin position="23"/>
        <end position="108"/>
    </location>
</feature>
<dbReference type="EMBL" id="NPDV01000027">
    <property type="protein sequence ID" value="PJZ51335.1"/>
    <property type="molecule type" value="Genomic_DNA"/>
</dbReference>
<accession>A0A2M9YIH1</accession>
<feature type="compositionally biased region" description="Basic residues" evidence="1">
    <location>
        <begin position="71"/>
        <end position="83"/>
    </location>
</feature>